<dbReference type="PANTHER" id="PTHR30055">
    <property type="entry name" value="HTH-TYPE TRANSCRIPTIONAL REGULATOR RUTR"/>
    <property type="match status" value="1"/>
</dbReference>
<sequence>MKNKKNEETKTKHDTSLHIIQTAHQLFMEKGFAGVSTRLIASECGITQPALYHHFPNKVSIYLAVLQTDLGKTEEAIHAIVASQGSVRDALLEVTIYILLNRPKNLGQINSDMKQHMDLEQQLTIRHHWTSAYLTPIEQLLKGTLINERLIEEDSTHLAKLAHVYLGMVHQQLPEMDRLAKVEESDARKRAEFLVNVYLDGIMNNGD</sequence>
<keyword evidence="5" id="KW-1185">Reference proteome</keyword>
<dbReference type="InterPro" id="IPR023772">
    <property type="entry name" value="DNA-bd_HTH_TetR-type_CS"/>
</dbReference>
<reference evidence="4" key="1">
    <citation type="submission" date="2022-06" db="EMBL/GenBank/DDBJ databases">
        <title>Alkalicoccobacillus porphyridii sp. nov., isolated from a marine red alga, Porphyridium purpureum and reclassification of Shouchella plakortidis and Shouchella gibsonii as Alkalicoccobacillus plakortidis comb. nov. and Alkalicoccobacillus gibsonii comb. nov.</title>
        <authorList>
            <person name="Kim K.H."/>
            <person name="Lee J.K."/>
            <person name="Han D.M."/>
            <person name="Baek J.H."/>
            <person name="Jeon C.O."/>
        </authorList>
    </citation>
    <scope>NUCLEOTIDE SEQUENCE</scope>
    <source>
        <strain evidence="4">DSM 19153</strain>
    </source>
</reference>
<dbReference type="EMBL" id="JAMQJY010000001">
    <property type="protein sequence ID" value="MCM2674236.1"/>
    <property type="molecule type" value="Genomic_DNA"/>
</dbReference>
<comment type="caution">
    <text evidence="4">The sequence shown here is derived from an EMBL/GenBank/DDBJ whole genome shotgun (WGS) entry which is preliminary data.</text>
</comment>
<dbReference type="PRINTS" id="PR00455">
    <property type="entry name" value="HTHTETR"/>
</dbReference>
<keyword evidence="1 2" id="KW-0238">DNA-binding</keyword>
<dbReference type="InterPro" id="IPR050109">
    <property type="entry name" value="HTH-type_TetR-like_transc_reg"/>
</dbReference>
<feature type="DNA-binding region" description="H-T-H motif" evidence="2">
    <location>
        <begin position="36"/>
        <end position="55"/>
    </location>
</feature>
<dbReference type="Pfam" id="PF00440">
    <property type="entry name" value="TetR_N"/>
    <property type="match status" value="1"/>
</dbReference>
<dbReference type="Proteomes" id="UP001203665">
    <property type="component" value="Unassembled WGS sequence"/>
</dbReference>
<protein>
    <submittedName>
        <fullName evidence="4">TetR/AcrR family transcriptional regulator</fullName>
    </submittedName>
</protein>
<dbReference type="PROSITE" id="PS50977">
    <property type="entry name" value="HTH_TETR_2"/>
    <property type="match status" value="1"/>
</dbReference>
<accession>A0ABT0XEB5</accession>
<dbReference type="PROSITE" id="PS01081">
    <property type="entry name" value="HTH_TETR_1"/>
    <property type="match status" value="1"/>
</dbReference>
<evidence type="ECO:0000313" key="5">
    <source>
        <dbReference type="Proteomes" id="UP001203665"/>
    </source>
</evidence>
<dbReference type="InterPro" id="IPR001647">
    <property type="entry name" value="HTH_TetR"/>
</dbReference>
<evidence type="ECO:0000313" key="4">
    <source>
        <dbReference type="EMBL" id="MCM2674236.1"/>
    </source>
</evidence>
<dbReference type="PANTHER" id="PTHR30055:SF226">
    <property type="entry name" value="HTH-TYPE TRANSCRIPTIONAL REGULATOR PKSA"/>
    <property type="match status" value="1"/>
</dbReference>
<proteinExistence type="predicted"/>
<organism evidence="4 5">
    <name type="scientific">Alkalicoccobacillus plakortidis</name>
    <dbReference type="NCBI Taxonomy" id="444060"/>
    <lineage>
        <taxon>Bacteria</taxon>
        <taxon>Bacillati</taxon>
        <taxon>Bacillota</taxon>
        <taxon>Bacilli</taxon>
        <taxon>Bacillales</taxon>
        <taxon>Bacillaceae</taxon>
        <taxon>Alkalicoccobacillus</taxon>
    </lineage>
</organism>
<evidence type="ECO:0000259" key="3">
    <source>
        <dbReference type="PROSITE" id="PS50977"/>
    </source>
</evidence>
<evidence type="ECO:0000256" key="2">
    <source>
        <dbReference type="PROSITE-ProRule" id="PRU00335"/>
    </source>
</evidence>
<dbReference type="SUPFAM" id="SSF46689">
    <property type="entry name" value="Homeodomain-like"/>
    <property type="match status" value="1"/>
</dbReference>
<dbReference type="InterPro" id="IPR009057">
    <property type="entry name" value="Homeodomain-like_sf"/>
</dbReference>
<name>A0ABT0XEB5_9BACI</name>
<dbReference type="Gene3D" id="1.10.357.10">
    <property type="entry name" value="Tetracycline Repressor, domain 2"/>
    <property type="match status" value="1"/>
</dbReference>
<dbReference type="RefSeq" id="WP_251603516.1">
    <property type="nucleotide sequence ID" value="NZ_JAMQJY010000001.1"/>
</dbReference>
<feature type="domain" description="HTH tetR-type" evidence="3">
    <location>
        <begin position="13"/>
        <end position="73"/>
    </location>
</feature>
<evidence type="ECO:0000256" key="1">
    <source>
        <dbReference type="ARBA" id="ARBA00023125"/>
    </source>
</evidence>
<gene>
    <name evidence="4" type="ORF">NDM98_01010</name>
</gene>